<evidence type="ECO:0000313" key="8">
    <source>
        <dbReference type="Proteomes" id="UP000762676"/>
    </source>
</evidence>
<dbReference type="EMBL" id="BMAT01008349">
    <property type="protein sequence ID" value="GFR82873.1"/>
    <property type="molecule type" value="Genomic_DNA"/>
</dbReference>
<dbReference type="InterPro" id="IPR015338">
    <property type="entry name" value="GT64_dom"/>
</dbReference>
<evidence type="ECO:0000256" key="2">
    <source>
        <dbReference type="ARBA" id="ARBA00010271"/>
    </source>
</evidence>
<dbReference type="Gene3D" id="3.90.550.10">
    <property type="entry name" value="Spore Coat Polysaccharide Biosynthesis Protein SpsA, Chain A"/>
    <property type="match status" value="2"/>
</dbReference>
<comment type="subcellular location">
    <subcellularLocation>
        <location evidence="1">Endoplasmic reticulum membrane</location>
        <topology evidence="1">Single-pass type II membrane protein</topology>
    </subcellularLocation>
</comment>
<dbReference type="SUPFAM" id="SSF53448">
    <property type="entry name" value="Nucleotide-diphospho-sugar transferases"/>
    <property type="match status" value="1"/>
</dbReference>
<dbReference type="InterPro" id="IPR004263">
    <property type="entry name" value="Exostosin"/>
</dbReference>
<dbReference type="GO" id="GO:0016757">
    <property type="term" value="F:glycosyltransferase activity"/>
    <property type="evidence" value="ECO:0007669"/>
    <property type="project" value="InterPro"/>
</dbReference>
<dbReference type="AlphaFoldDB" id="A0AAV4GBE1"/>
<dbReference type="Proteomes" id="UP000762676">
    <property type="component" value="Unassembled WGS sequence"/>
</dbReference>
<accession>A0AAV4GBE1</accession>
<dbReference type="PANTHER" id="PTHR48261">
    <property type="entry name" value="ACETYLGLUCOSAMINYLTRANSFERASE"/>
    <property type="match status" value="1"/>
</dbReference>
<dbReference type="PANTHER" id="PTHR48261:SF4">
    <property type="entry name" value="EXOSTOSIN LIKE GLYCOSYLTRANSFERASE 3"/>
    <property type="match status" value="1"/>
</dbReference>
<reference evidence="7 8" key="1">
    <citation type="journal article" date="2021" name="Elife">
        <title>Chloroplast acquisition without the gene transfer in kleptoplastic sea slugs, Plakobranchus ocellatus.</title>
        <authorList>
            <person name="Maeda T."/>
            <person name="Takahashi S."/>
            <person name="Yoshida T."/>
            <person name="Shimamura S."/>
            <person name="Takaki Y."/>
            <person name="Nagai Y."/>
            <person name="Toyoda A."/>
            <person name="Suzuki Y."/>
            <person name="Arimoto A."/>
            <person name="Ishii H."/>
            <person name="Satoh N."/>
            <person name="Nishiyama T."/>
            <person name="Hasebe M."/>
            <person name="Maruyama T."/>
            <person name="Minagawa J."/>
            <person name="Obokata J."/>
            <person name="Shigenobu S."/>
        </authorList>
    </citation>
    <scope>NUCLEOTIDE SEQUENCE [LARGE SCALE GENOMIC DNA]</scope>
</reference>
<keyword evidence="4" id="KW-0472">Membrane</keyword>
<sequence>MLTYKREVVLMQALQRFKGLPFLNKVVVVWNSELPPSPELKWPQIGVPIKVVKTQRNSLNNRFLPYADIETEAILSIDDDAHLRHDEIVFGFRVWREERARVVGFPGRYHAWNLAEQFWNYNSNYSCELSMVLTGAAFFHKVTSRWTFRCPGCPTTLFNDPTHFEERHKCINFFSQVYGYTPLLYTQYRVDSVLFKTRIPHDKAKCFKYI</sequence>
<evidence type="ECO:0000259" key="6">
    <source>
        <dbReference type="Pfam" id="PF09258"/>
    </source>
</evidence>
<evidence type="ECO:0000256" key="1">
    <source>
        <dbReference type="ARBA" id="ARBA00004648"/>
    </source>
</evidence>
<dbReference type="Pfam" id="PF09258">
    <property type="entry name" value="Glyco_transf_64"/>
    <property type="match status" value="1"/>
</dbReference>
<organism evidence="7 8">
    <name type="scientific">Elysia marginata</name>
    <dbReference type="NCBI Taxonomy" id="1093978"/>
    <lineage>
        <taxon>Eukaryota</taxon>
        <taxon>Metazoa</taxon>
        <taxon>Spiralia</taxon>
        <taxon>Lophotrochozoa</taxon>
        <taxon>Mollusca</taxon>
        <taxon>Gastropoda</taxon>
        <taxon>Heterobranchia</taxon>
        <taxon>Euthyneura</taxon>
        <taxon>Panpulmonata</taxon>
        <taxon>Sacoglossa</taxon>
        <taxon>Placobranchoidea</taxon>
        <taxon>Plakobranchidae</taxon>
        <taxon>Elysia</taxon>
    </lineage>
</organism>
<evidence type="ECO:0000256" key="3">
    <source>
        <dbReference type="ARBA" id="ARBA00022679"/>
    </source>
</evidence>
<dbReference type="InterPro" id="IPR029044">
    <property type="entry name" value="Nucleotide-diphossugar_trans"/>
</dbReference>
<evidence type="ECO:0000313" key="7">
    <source>
        <dbReference type="EMBL" id="GFR82873.1"/>
    </source>
</evidence>
<keyword evidence="8" id="KW-1185">Reference proteome</keyword>
<evidence type="ECO:0000256" key="4">
    <source>
        <dbReference type="ARBA" id="ARBA00023136"/>
    </source>
</evidence>
<dbReference type="GO" id="GO:0005789">
    <property type="term" value="C:endoplasmic reticulum membrane"/>
    <property type="evidence" value="ECO:0007669"/>
    <property type="project" value="UniProtKB-SubCell"/>
</dbReference>
<comment type="similarity">
    <text evidence="2">Belongs to the glycosyltransferase 47 family.</text>
</comment>
<comment type="caution">
    <text evidence="7">The sequence shown here is derived from an EMBL/GenBank/DDBJ whole genome shotgun (WGS) entry which is preliminary data.</text>
</comment>
<feature type="domain" description="Glycosyl transferase 64" evidence="6">
    <location>
        <begin position="1"/>
        <end position="141"/>
    </location>
</feature>
<keyword evidence="5" id="KW-1015">Disulfide bond</keyword>
<gene>
    <name evidence="7" type="ORF">ElyMa_004109400</name>
</gene>
<protein>
    <submittedName>
        <fullName evidence="7">Exostosin-like 3</fullName>
    </submittedName>
</protein>
<keyword evidence="3" id="KW-0808">Transferase</keyword>
<proteinExistence type="inferred from homology"/>
<evidence type="ECO:0000256" key="5">
    <source>
        <dbReference type="ARBA" id="ARBA00023157"/>
    </source>
</evidence>
<name>A0AAV4GBE1_9GAST</name>
<dbReference type="GO" id="GO:1901135">
    <property type="term" value="P:carbohydrate derivative metabolic process"/>
    <property type="evidence" value="ECO:0007669"/>
    <property type="project" value="UniProtKB-ARBA"/>
</dbReference>